<evidence type="ECO:0000256" key="1">
    <source>
        <dbReference type="ARBA" id="ARBA00005032"/>
    </source>
</evidence>
<comment type="function">
    <text evidence="4">Regulatory subunit of the dimeric UBA3-ULA1 E1 enzyme.</text>
</comment>
<dbReference type="InterPro" id="IPR030667">
    <property type="entry name" value="APP-BP1"/>
</dbReference>
<dbReference type="GO" id="GO:0005737">
    <property type="term" value="C:cytoplasm"/>
    <property type="evidence" value="ECO:0007669"/>
    <property type="project" value="TreeGrafter"/>
</dbReference>
<dbReference type="SUPFAM" id="SSF69572">
    <property type="entry name" value="Activating enzymes of the ubiquitin-like proteins"/>
    <property type="match status" value="1"/>
</dbReference>
<proteinExistence type="inferred from homology"/>
<sequence>METTTIEPPLQALPTAKEKRYDRQLRLWGAPGQRALEETHLLLINSSPGVAAVETLKNLVLPGVGQFSILDPAVVEEADLGVNFFLEDESLGKFRAEETVKYLMELNPDVQGHAIKEPLETFITKDKVFTPYTLILVAAPIDPTILATIRKHAEALHIPLFYLHCVGYHSHFSIQLPPAFPIVDTHPDPTATTDLRVLKPWPALQEFAREQTHAMDKMSGHDKAHIPYICLLLHYLEQWRNDHNGTVPDSYKQKQEFRDSYVRKGSPDEENFDEACAAVLKSLISPTAPSALRDIFNAPEAMELTATSPPFWFIANAISQFYTKHGGLPLPGAVPDMKAQSADYIRLQNIYKTKAREDCAEVVATVRELEKSTGRGSKLAIIEKEVENFCKGAAHIHLVRGRPLQIVLPDLPVTFGDRAKAMVFELTNPESLIGEYIAFLAWDEFVATHTTSSSVKGGKGLRVPGNNDAEFEADKEKMVGIAHKIVDGILNEAGERIEDPEYTEIKDGIEKICVELVRAGGGELHNIASLTGGLIAQEVIKVITKQYVPVDNTCLFDGVASRSYVLRV</sequence>
<protein>
    <recommendedName>
        <fullName evidence="4">NEDD8-activating enzyme E1 regulatory subunit</fullName>
    </recommendedName>
</protein>
<dbReference type="Gene3D" id="3.40.50.720">
    <property type="entry name" value="NAD(P)-binding Rossmann-like Domain"/>
    <property type="match status" value="2"/>
</dbReference>
<evidence type="ECO:0000256" key="4">
    <source>
        <dbReference type="PIRNR" id="PIRNR039099"/>
    </source>
</evidence>
<reference evidence="6" key="1">
    <citation type="submission" date="2023-04" db="EMBL/GenBank/DDBJ databases">
        <title>Black Yeasts Isolated from many extreme environments.</title>
        <authorList>
            <person name="Coleine C."/>
            <person name="Stajich J.E."/>
            <person name="Selbmann L."/>
        </authorList>
    </citation>
    <scope>NUCLEOTIDE SEQUENCE</scope>
    <source>
        <strain evidence="6">CCFEE 5312</strain>
    </source>
</reference>
<dbReference type="GO" id="GO:0019781">
    <property type="term" value="F:NEDD8 activating enzyme activity"/>
    <property type="evidence" value="ECO:0007669"/>
    <property type="project" value="UniProtKB-UniRule"/>
</dbReference>
<feature type="domain" description="THIF-type NAD/FAD binding fold" evidence="5">
    <location>
        <begin position="21"/>
        <end position="546"/>
    </location>
</feature>
<accession>A0AAJ0D9J3</accession>
<keyword evidence="7" id="KW-1185">Reference proteome</keyword>
<comment type="pathway">
    <text evidence="1 4">Protein modification; protein neddylation.</text>
</comment>
<dbReference type="PANTHER" id="PTHR10953:SF29">
    <property type="entry name" value="NEDD8-ACTIVATING ENZYME E1 REGULATORY SUBUNIT"/>
    <property type="match status" value="1"/>
</dbReference>
<dbReference type="Proteomes" id="UP001271007">
    <property type="component" value="Unassembled WGS sequence"/>
</dbReference>
<name>A0AAJ0D9J3_9PEZI</name>
<evidence type="ECO:0000256" key="3">
    <source>
        <dbReference type="ARBA" id="ARBA00022786"/>
    </source>
</evidence>
<evidence type="ECO:0000259" key="5">
    <source>
        <dbReference type="Pfam" id="PF00899"/>
    </source>
</evidence>
<dbReference type="InterPro" id="IPR035985">
    <property type="entry name" value="Ubiquitin-activating_enz"/>
</dbReference>
<comment type="similarity">
    <text evidence="2 4">Belongs to the ubiquitin-activating E1 family. ULA1 subfamily.</text>
</comment>
<organism evidence="6 7">
    <name type="scientific">Extremus antarcticus</name>
    <dbReference type="NCBI Taxonomy" id="702011"/>
    <lineage>
        <taxon>Eukaryota</taxon>
        <taxon>Fungi</taxon>
        <taxon>Dikarya</taxon>
        <taxon>Ascomycota</taxon>
        <taxon>Pezizomycotina</taxon>
        <taxon>Dothideomycetes</taxon>
        <taxon>Dothideomycetidae</taxon>
        <taxon>Mycosphaerellales</taxon>
        <taxon>Extremaceae</taxon>
        <taxon>Extremus</taxon>
    </lineage>
</organism>
<comment type="caution">
    <text evidence="6">The sequence shown here is derived from an EMBL/GenBank/DDBJ whole genome shotgun (WGS) entry which is preliminary data.</text>
</comment>
<dbReference type="Pfam" id="PF00899">
    <property type="entry name" value="ThiF"/>
    <property type="match status" value="1"/>
</dbReference>
<evidence type="ECO:0000313" key="6">
    <source>
        <dbReference type="EMBL" id="KAK3049735.1"/>
    </source>
</evidence>
<dbReference type="EMBL" id="JAWDJX010000037">
    <property type="protein sequence ID" value="KAK3049735.1"/>
    <property type="molecule type" value="Genomic_DNA"/>
</dbReference>
<dbReference type="GO" id="GO:0045116">
    <property type="term" value="P:protein neddylation"/>
    <property type="evidence" value="ECO:0007669"/>
    <property type="project" value="UniProtKB-UniRule"/>
</dbReference>
<dbReference type="InterPro" id="IPR045886">
    <property type="entry name" value="ThiF/MoeB/HesA"/>
</dbReference>
<dbReference type="InterPro" id="IPR000594">
    <property type="entry name" value="ThiF_NAD_FAD-bd"/>
</dbReference>
<evidence type="ECO:0000256" key="2">
    <source>
        <dbReference type="ARBA" id="ARBA00006868"/>
    </source>
</evidence>
<dbReference type="PANTHER" id="PTHR10953">
    <property type="entry name" value="UBIQUITIN-ACTIVATING ENZYME E1"/>
    <property type="match status" value="1"/>
</dbReference>
<dbReference type="AlphaFoldDB" id="A0AAJ0D9J3"/>
<gene>
    <name evidence="6" type="ORF">LTR09_008911</name>
</gene>
<dbReference type="PIRSF" id="PIRSF039099">
    <property type="entry name" value="APP-BP1"/>
    <property type="match status" value="1"/>
</dbReference>
<evidence type="ECO:0000313" key="7">
    <source>
        <dbReference type="Proteomes" id="UP001271007"/>
    </source>
</evidence>
<keyword evidence="3 4" id="KW-0833">Ubl conjugation pathway</keyword>